<evidence type="ECO:0000313" key="11">
    <source>
        <dbReference type="EMBL" id="RBP17141.1"/>
    </source>
</evidence>
<dbReference type="PANTHER" id="PTHR30576">
    <property type="entry name" value="COLANIC BIOSYNTHESIS UDP-GLUCOSE LIPID CARRIER TRANSFERASE"/>
    <property type="match status" value="1"/>
</dbReference>
<accession>A0A366FRG9</accession>
<evidence type="ECO:0000256" key="6">
    <source>
        <dbReference type="ARBA" id="ARBA00023136"/>
    </source>
</evidence>
<dbReference type="GO" id="GO:0009242">
    <property type="term" value="P:colanic acid biosynthetic process"/>
    <property type="evidence" value="ECO:0007669"/>
    <property type="project" value="TreeGrafter"/>
</dbReference>
<keyword evidence="12" id="KW-1185">Reference proteome</keyword>
<evidence type="ECO:0000313" key="12">
    <source>
        <dbReference type="Proteomes" id="UP000253529"/>
    </source>
</evidence>
<dbReference type="NCBIfam" id="TIGR03023">
    <property type="entry name" value="WcaJ_sugtrans"/>
    <property type="match status" value="1"/>
</dbReference>
<dbReference type="RefSeq" id="WP_113887778.1">
    <property type="nucleotide sequence ID" value="NZ_QNRK01000003.1"/>
</dbReference>
<keyword evidence="3 11" id="KW-0808">Transferase</keyword>
<dbReference type="InterPro" id="IPR003362">
    <property type="entry name" value="Bact_transf"/>
</dbReference>
<keyword evidence="7" id="KW-0270">Exopolysaccharide synthesis</keyword>
<feature type="transmembrane region" description="Helical" evidence="9">
    <location>
        <begin position="33"/>
        <end position="60"/>
    </location>
</feature>
<dbReference type="GO" id="GO:0000271">
    <property type="term" value="P:polysaccharide biosynthetic process"/>
    <property type="evidence" value="ECO:0007669"/>
    <property type="project" value="UniProtKB-KW"/>
</dbReference>
<dbReference type="InterPro" id="IPR017475">
    <property type="entry name" value="EPS_sugar_tfrase"/>
</dbReference>
<comment type="subcellular location">
    <subcellularLocation>
        <location evidence="1">Membrane</location>
        <topology evidence="1">Multi-pass membrane protein</topology>
    </subcellularLocation>
</comment>
<dbReference type="GO" id="GO:0089702">
    <property type="term" value="F:undecaprenyl-phosphate glucose phosphotransferase activity"/>
    <property type="evidence" value="ECO:0007669"/>
    <property type="project" value="TreeGrafter"/>
</dbReference>
<dbReference type="InterPro" id="IPR017473">
    <property type="entry name" value="Undecaprenyl-P_gluc_Ptfrase"/>
</dbReference>
<reference evidence="11 12" key="1">
    <citation type="submission" date="2018-06" db="EMBL/GenBank/DDBJ databases">
        <title>Genomic Encyclopedia of Type Strains, Phase IV (KMG-IV): sequencing the most valuable type-strain genomes for metagenomic binning, comparative biology and taxonomic classification.</title>
        <authorList>
            <person name="Goeker M."/>
        </authorList>
    </citation>
    <scope>NUCLEOTIDE SEQUENCE [LARGE SCALE GENOMIC DNA]</scope>
    <source>
        <strain evidence="11 12">DSM 24875</strain>
    </source>
</reference>
<keyword evidence="4 9" id="KW-0812">Transmembrane</keyword>
<comment type="similarity">
    <text evidence="2">Belongs to the bacterial sugar transferase family.</text>
</comment>
<name>A0A366FRG9_9HYPH</name>
<dbReference type="GO" id="GO:0016020">
    <property type="term" value="C:membrane"/>
    <property type="evidence" value="ECO:0007669"/>
    <property type="project" value="UniProtKB-SubCell"/>
</dbReference>
<dbReference type="AlphaFoldDB" id="A0A366FRG9"/>
<feature type="transmembrane region" description="Helical" evidence="9">
    <location>
        <begin position="111"/>
        <end position="129"/>
    </location>
</feature>
<dbReference type="Pfam" id="PF13727">
    <property type="entry name" value="CoA_binding_3"/>
    <property type="match status" value="1"/>
</dbReference>
<feature type="transmembrane region" description="Helical" evidence="9">
    <location>
        <begin position="141"/>
        <end position="162"/>
    </location>
</feature>
<evidence type="ECO:0000256" key="7">
    <source>
        <dbReference type="ARBA" id="ARBA00023169"/>
    </source>
</evidence>
<protein>
    <submittedName>
        <fullName evidence="11">Putative colanic acid biosynthesis UDP-glucose lipid carrier transferase</fullName>
    </submittedName>
</protein>
<keyword evidence="5 9" id="KW-1133">Transmembrane helix</keyword>
<sequence>MTTDTEVAPETARGLSGGAPVGKPAQRRWRVPIAYRAIAPISLAIDLAIIVLSAISAELIYHNVPSEFEGEFSHTLAAAVFVAILFVAVIRIQKLYTPARLVVIDDQARSVLAAWCGAFFILASGVFTWGVGHDLSRGDILLFWAIGAVALLLHRVAWRAFLPQALESGALRGRKVVSMTCEDALPPRFVENLSRYGYLILAHFHVPAGESSSDDVIDSVISMCRTADIEEVLLFVDPERMAHLRPIARRLRVLPLPVTLVPFGTLAQLFQRTHSDIGDTVAIELQRAALSPVEQAVKRIIDIVISLSALVILAPLMTAVAIAIKLDSPGPVFFRQTRHGFNGRPFRMYKFRSMTVMENGDVVRQAEKNDKRVTRVGYWIRRLSIDELPQLINVFYGDMSIVGPRPHAAAHDRYFTSMIEKYAFRHHVKSGITGWAQVCGARGETDTLDKMQRRVELDLWYINNWSVLLDFSIMIRTIFVVFSAENAH</sequence>
<feature type="transmembrane region" description="Helical" evidence="9">
    <location>
        <begin position="300"/>
        <end position="324"/>
    </location>
</feature>
<dbReference type="PANTHER" id="PTHR30576:SF21">
    <property type="entry name" value="UDP-GLUCOSE:UNDECAPRENYL-PHOSPHATE GLUCOSE-1-PHOSPHATE TRANSFERASE"/>
    <property type="match status" value="1"/>
</dbReference>
<dbReference type="OrthoDB" id="9808602at2"/>
<proteinExistence type="inferred from homology"/>
<evidence type="ECO:0000256" key="8">
    <source>
        <dbReference type="SAM" id="MobiDB-lite"/>
    </source>
</evidence>
<comment type="caution">
    <text evidence="11">The sequence shown here is derived from an EMBL/GenBank/DDBJ whole genome shotgun (WGS) entry which is preliminary data.</text>
</comment>
<keyword evidence="6 9" id="KW-0472">Membrane</keyword>
<evidence type="ECO:0000259" key="10">
    <source>
        <dbReference type="Pfam" id="PF02397"/>
    </source>
</evidence>
<organism evidence="11 12">
    <name type="scientific">Roseiarcus fermentans</name>
    <dbReference type="NCBI Taxonomy" id="1473586"/>
    <lineage>
        <taxon>Bacteria</taxon>
        <taxon>Pseudomonadati</taxon>
        <taxon>Pseudomonadota</taxon>
        <taxon>Alphaproteobacteria</taxon>
        <taxon>Hyphomicrobiales</taxon>
        <taxon>Roseiarcaceae</taxon>
        <taxon>Roseiarcus</taxon>
    </lineage>
</organism>
<dbReference type="Proteomes" id="UP000253529">
    <property type="component" value="Unassembled WGS sequence"/>
</dbReference>
<evidence type="ECO:0000256" key="2">
    <source>
        <dbReference type="ARBA" id="ARBA00006464"/>
    </source>
</evidence>
<dbReference type="EMBL" id="QNRK01000003">
    <property type="protein sequence ID" value="RBP17141.1"/>
    <property type="molecule type" value="Genomic_DNA"/>
</dbReference>
<evidence type="ECO:0000256" key="9">
    <source>
        <dbReference type="SAM" id="Phobius"/>
    </source>
</evidence>
<evidence type="ECO:0000256" key="1">
    <source>
        <dbReference type="ARBA" id="ARBA00004141"/>
    </source>
</evidence>
<feature type="transmembrane region" description="Helical" evidence="9">
    <location>
        <begin position="72"/>
        <end position="90"/>
    </location>
</feature>
<evidence type="ECO:0000256" key="4">
    <source>
        <dbReference type="ARBA" id="ARBA00022692"/>
    </source>
</evidence>
<feature type="region of interest" description="Disordered" evidence="8">
    <location>
        <begin position="1"/>
        <end position="23"/>
    </location>
</feature>
<evidence type="ECO:0000256" key="5">
    <source>
        <dbReference type="ARBA" id="ARBA00022989"/>
    </source>
</evidence>
<evidence type="ECO:0000256" key="3">
    <source>
        <dbReference type="ARBA" id="ARBA00022679"/>
    </source>
</evidence>
<feature type="domain" description="Bacterial sugar transferase" evidence="10">
    <location>
        <begin position="298"/>
        <end position="482"/>
    </location>
</feature>
<dbReference type="NCBIfam" id="TIGR03025">
    <property type="entry name" value="EPS_sugtrans"/>
    <property type="match status" value="1"/>
</dbReference>
<gene>
    <name evidence="11" type="ORF">DFR50_10326</name>
</gene>
<dbReference type="Pfam" id="PF02397">
    <property type="entry name" value="Bac_transf"/>
    <property type="match status" value="1"/>
</dbReference>